<dbReference type="Pfam" id="PF08713">
    <property type="entry name" value="DNA_alkylation"/>
    <property type="match status" value="1"/>
</dbReference>
<dbReference type="RefSeq" id="WP_254082622.1">
    <property type="nucleotide sequence ID" value="NZ_JAHESE010000001.1"/>
</dbReference>
<proteinExistence type="predicted"/>
<evidence type="ECO:0000313" key="1">
    <source>
        <dbReference type="EMBL" id="MBT1707045.1"/>
    </source>
</evidence>
<accession>A0AAP2DT54</accession>
<comment type="caution">
    <text evidence="1">The sequence shown here is derived from an EMBL/GenBank/DDBJ whole genome shotgun (WGS) entry which is preliminary data.</text>
</comment>
<dbReference type="EMBL" id="JAHESE010000001">
    <property type="protein sequence ID" value="MBT1707045.1"/>
    <property type="molecule type" value="Genomic_DNA"/>
</dbReference>
<keyword evidence="2" id="KW-1185">Reference proteome</keyword>
<dbReference type="Proteomes" id="UP001319080">
    <property type="component" value="Unassembled WGS sequence"/>
</dbReference>
<dbReference type="AlphaFoldDB" id="A0AAP2DT54"/>
<organism evidence="1 2">
    <name type="scientific">Dawidia cretensis</name>
    <dbReference type="NCBI Taxonomy" id="2782350"/>
    <lineage>
        <taxon>Bacteria</taxon>
        <taxon>Pseudomonadati</taxon>
        <taxon>Bacteroidota</taxon>
        <taxon>Cytophagia</taxon>
        <taxon>Cytophagales</taxon>
        <taxon>Chryseotaleaceae</taxon>
        <taxon>Dawidia</taxon>
    </lineage>
</organism>
<sequence length="360" mass="41313">MEPLKEMFGKAYYQNLARAISSVHKPFPAAPFLKEVTTGLEPLSLNERMRHTSRVLQKYLPEKYTTAVGIMKEVVPLLNAGYTTLVFPDFVSQFGTKDLRTSLDALKYFTQFGSSEFAIRTFFKQDQEKTLRAMYTWSEDDNVHVRRLASEGSRPRLPWSFKLDAVINNPALTAPILENLKADDELYVRKSVANHLNDITKDSPDYVMNLIQSWDKTHTHTAWIIKRGCRSLLKQGHEKSMAVFGLTADVRVKLSKLKLDSTTIQLNDNLQFAFEITSEKTKAQKLMIDYRIHYVKKTGVQLPKVFKLKEIELAPGETIHISKKQRFQDFTTRTLHAGTHVLEVMVNGKVVLSKKFELVR</sequence>
<reference evidence="1 2" key="1">
    <citation type="submission" date="2021-05" db="EMBL/GenBank/DDBJ databases">
        <title>A Polyphasic approach of four new species of the genus Ohtaekwangia: Ohtaekwangia histidinii sp. nov., Ohtaekwangia cretensis sp. nov., Ohtaekwangia indiensis sp. nov., Ohtaekwangia reichenbachii sp. nov. from diverse environment.</title>
        <authorList>
            <person name="Octaviana S."/>
        </authorList>
    </citation>
    <scope>NUCLEOTIDE SEQUENCE [LARGE SCALE GENOMIC DNA]</scope>
    <source>
        <strain evidence="1 2">PWU5</strain>
    </source>
</reference>
<evidence type="ECO:0000313" key="2">
    <source>
        <dbReference type="Proteomes" id="UP001319080"/>
    </source>
</evidence>
<dbReference type="InterPro" id="IPR016024">
    <property type="entry name" value="ARM-type_fold"/>
</dbReference>
<dbReference type="SUPFAM" id="SSF48371">
    <property type="entry name" value="ARM repeat"/>
    <property type="match status" value="1"/>
</dbReference>
<dbReference type="Gene3D" id="1.25.40.290">
    <property type="entry name" value="ARM repeat domains"/>
    <property type="match status" value="1"/>
</dbReference>
<name>A0AAP2DT54_9BACT</name>
<gene>
    <name evidence="1" type="ORF">KK062_02365</name>
</gene>
<protein>
    <submittedName>
        <fullName evidence="1">DNA alkylation repair protein</fullName>
    </submittedName>
</protein>
<dbReference type="InterPro" id="IPR014825">
    <property type="entry name" value="DNA_alkylation"/>
</dbReference>